<dbReference type="InterPro" id="IPR036388">
    <property type="entry name" value="WH-like_DNA-bd_sf"/>
</dbReference>
<reference evidence="5" key="2">
    <citation type="submission" date="2020-09" db="EMBL/GenBank/DDBJ databases">
        <authorList>
            <person name="Sun Q."/>
            <person name="Ohkuma M."/>
        </authorList>
    </citation>
    <scope>NUCLEOTIDE SEQUENCE</scope>
    <source>
        <strain evidence="5">JCM 4059</strain>
    </source>
</reference>
<keyword evidence="3" id="KW-0804">Transcription</keyword>
<dbReference type="Pfam" id="PF12840">
    <property type="entry name" value="HTH_20"/>
    <property type="match status" value="1"/>
</dbReference>
<dbReference type="GO" id="GO:0003677">
    <property type="term" value="F:DNA binding"/>
    <property type="evidence" value="ECO:0007669"/>
    <property type="project" value="UniProtKB-KW"/>
</dbReference>
<evidence type="ECO:0000256" key="3">
    <source>
        <dbReference type="ARBA" id="ARBA00023163"/>
    </source>
</evidence>
<dbReference type="InterPro" id="IPR051011">
    <property type="entry name" value="Metal_resp_trans_reg"/>
</dbReference>
<dbReference type="PANTHER" id="PTHR43132:SF8">
    <property type="entry name" value="HTH-TYPE TRANSCRIPTIONAL REGULATOR KMTR"/>
    <property type="match status" value="1"/>
</dbReference>
<evidence type="ECO:0000313" key="5">
    <source>
        <dbReference type="EMBL" id="GHF24597.1"/>
    </source>
</evidence>
<keyword evidence="2" id="KW-0238">DNA-binding</keyword>
<keyword evidence="1" id="KW-0805">Transcription regulation</keyword>
<sequence>MVCLRLTVADLSRVRFISTLGEEFETRFAEIRFAEQHQDAFTEWRRKVKRRSRRATPREDFHALAIAPFWNRIRNLLELERETWGRTVLSGGVESVLNNLHPAITWEAPHLRVDTAQDTRDLELTGAGLVLAPSLFAPHPFLLPPDSGWQGLPTLVYNLTPEAAATLWHTEEPGAALGELLGHTRASVLECVRIPSSTGEISRRLHISNPSASKHIGVLRRSGLVTTERKNNLALHSLTLLGEAVLG</sequence>
<evidence type="ECO:0000256" key="1">
    <source>
        <dbReference type="ARBA" id="ARBA00023015"/>
    </source>
</evidence>
<name>A0A919ATJ0_9ACTN</name>
<organism evidence="5 6">
    <name type="scientific">Streptomyces mashuensis</name>
    <dbReference type="NCBI Taxonomy" id="33904"/>
    <lineage>
        <taxon>Bacteria</taxon>
        <taxon>Bacillati</taxon>
        <taxon>Actinomycetota</taxon>
        <taxon>Actinomycetes</taxon>
        <taxon>Kitasatosporales</taxon>
        <taxon>Streptomycetaceae</taxon>
        <taxon>Streptomyces</taxon>
    </lineage>
</organism>
<proteinExistence type="predicted"/>
<comment type="caution">
    <text evidence="5">The sequence shown here is derived from an EMBL/GenBank/DDBJ whole genome shotgun (WGS) entry which is preliminary data.</text>
</comment>
<dbReference type="RefSeq" id="WP_229890388.1">
    <property type="nucleotide sequence ID" value="NZ_BNBD01000001.1"/>
</dbReference>
<dbReference type="Proteomes" id="UP000638313">
    <property type="component" value="Unassembled WGS sequence"/>
</dbReference>
<dbReference type="GO" id="GO:0003700">
    <property type="term" value="F:DNA-binding transcription factor activity"/>
    <property type="evidence" value="ECO:0007669"/>
    <property type="project" value="InterPro"/>
</dbReference>
<dbReference type="EMBL" id="BNBD01000001">
    <property type="protein sequence ID" value="GHF24597.1"/>
    <property type="molecule type" value="Genomic_DNA"/>
</dbReference>
<evidence type="ECO:0000259" key="4">
    <source>
        <dbReference type="SMART" id="SM00418"/>
    </source>
</evidence>
<dbReference type="InterPro" id="IPR001845">
    <property type="entry name" value="HTH_ArsR_DNA-bd_dom"/>
</dbReference>
<dbReference type="CDD" id="cd00090">
    <property type="entry name" value="HTH_ARSR"/>
    <property type="match status" value="1"/>
</dbReference>
<accession>A0A919ATJ0</accession>
<dbReference type="SMART" id="SM00418">
    <property type="entry name" value="HTH_ARSR"/>
    <property type="match status" value="1"/>
</dbReference>
<evidence type="ECO:0000256" key="2">
    <source>
        <dbReference type="ARBA" id="ARBA00023125"/>
    </source>
</evidence>
<protein>
    <recommendedName>
        <fullName evidence="4">HTH arsR-type domain-containing protein</fullName>
    </recommendedName>
</protein>
<dbReference type="InterPro" id="IPR036390">
    <property type="entry name" value="WH_DNA-bd_sf"/>
</dbReference>
<dbReference type="InterPro" id="IPR011991">
    <property type="entry name" value="ArsR-like_HTH"/>
</dbReference>
<gene>
    <name evidence="5" type="ORF">GCM10010218_01440</name>
</gene>
<reference evidence="5" key="1">
    <citation type="journal article" date="2014" name="Int. J. Syst. Evol. Microbiol.">
        <title>Complete genome sequence of Corynebacterium casei LMG S-19264T (=DSM 44701T), isolated from a smear-ripened cheese.</title>
        <authorList>
            <consortium name="US DOE Joint Genome Institute (JGI-PGF)"/>
            <person name="Walter F."/>
            <person name="Albersmeier A."/>
            <person name="Kalinowski J."/>
            <person name="Ruckert C."/>
        </authorList>
    </citation>
    <scope>NUCLEOTIDE SEQUENCE</scope>
    <source>
        <strain evidence="5">JCM 4059</strain>
    </source>
</reference>
<evidence type="ECO:0000313" key="6">
    <source>
        <dbReference type="Proteomes" id="UP000638313"/>
    </source>
</evidence>
<dbReference type="PANTHER" id="PTHR43132">
    <property type="entry name" value="ARSENICAL RESISTANCE OPERON REPRESSOR ARSR-RELATED"/>
    <property type="match status" value="1"/>
</dbReference>
<feature type="domain" description="HTH arsR-type" evidence="4">
    <location>
        <begin position="176"/>
        <end position="246"/>
    </location>
</feature>
<keyword evidence="6" id="KW-1185">Reference proteome</keyword>
<dbReference type="Gene3D" id="1.10.10.10">
    <property type="entry name" value="Winged helix-like DNA-binding domain superfamily/Winged helix DNA-binding domain"/>
    <property type="match status" value="1"/>
</dbReference>
<dbReference type="SUPFAM" id="SSF46785">
    <property type="entry name" value="Winged helix' DNA-binding domain"/>
    <property type="match status" value="1"/>
</dbReference>
<dbReference type="AlphaFoldDB" id="A0A919ATJ0"/>